<reference evidence="2" key="2">
    <citation type="submission" date="2020-11" db="EMBL/GenBank/DDBJ databases">
        <authorList>
            <person name="McCartney M.A."/>
            <person name="Auch B."/>
            <person name="Kono T."/>
            <person name="Mallez S."/>
            <person name="Becker A."/>
            <person name="Gohl D.M."/>
            <person name="Silverstein K.A.T."/>
            <person name="Koren S."/>
            <person name="Bechman K.B."/>
            <person name="Herman A."/>
            <person name="Abrahante J.E."/>
            <person name="Garbe J."/>
        </authorList>
    </citation>
    <scope>NUCLEOTIDE SEQUENCE</scope>
    <source>
        <strain evidence="2">Duluth1</strain>
        <tissue evidence="2">Whole animal</tissue>
    </source>
</reference>
<name>A0A9D4RVH7_DREPO</name>
<organism evidence="2 3">
    <name type="scientific">Dreissena polymorpha</name>
    <name type="common">Zebra mussel</name>
    <name type="synonym">Mytilus polymorpha</name>
    <dbReference type="NCBI Taxonomy" id="45954"/>
    <lineage>
        <taxon>Eukaryota</taxon>
        <taxon>Metazoa</taxon>
        <taxon>Spiralia</taxon>
        <taxon>Lophotrochozoa</taxon>
        <taxon>Mollusca</taxon>
        <taxon>Bivalvia</taxon>
        <taxon>Autobranchia</taxon>
        <taxon>Heteroconchia</taxon>
        <taxon>Euheterodonta</taxon>
        <taxon>Imparidentia</taxon>
        <taxon>Neoheterodontei</taxon>
        <taxon>Myida</taxon>
        <taxon>Dreissenoidea</taxon>
        <taxon>Dreissenidae</taxon>
        <taxon>Dreissena</taxon>
    </lineage>
</organism>
<protein>
    <submittedName>
        <fullName evidence="2">Uncharacterized protein</fullName>
    </submittedName>
</protein>
<dbReference type="AlphaFoldDB" id="A0A9D4RVH7"/>
<feature type="region of interest" description="Disordered" evidence="1">
    <location>
        <begin position="14"/>
        <end position="55"/>
    </location>
</feature>
<dbReference type="Proteomes" id="UP000828390">
    <property type="component" value="Unassembled WGS sequence"/>
</dbReference>
<comment type="caution">
    <text evidence="2">The sequence shown here is derived from an EMBL/GenBank/DDBJ whole genome shotgun (WGS) entry which is preliminary data.</text>
</comment>
<sequence>MLKVEVVEAVHSIKEGKSDKARMRGNDGTMPKDLGGEEVAQGGDSVTGHTPTEKG</sequence>
<reference evidence="2" key="1">
    <citation type="journal article" date="2019" name="bioRxiv">
        <title>The Genome of the Zebra Mussel, Dreissena polymorpha: A Resource for Invasive Species Research.</title>
        <authorList>
            <person name="McCartney M.A."/>
            <person name="Auch B."/>
            <person name="Kono T."/>
            <person name="Mallez S."/>
            <person name="Zhang Y."/>
            <person name="Obille A."/>
            <person name="Becker A."/>
            <person name="Abrahante J.E."/>
            <person name="Garbe J."/>
            <person name="Badalamenti J.P."/>
            <person name="Herman A."/>
            <person name="Mangelson H."/>
            <person name="Liachko I."/>
            <person name="Sullivan S."/>
            <person name="Sone E.D."/>
            <person name="Koren S."/>
            <person name="Silverstein K.A.T."/>
            <person name="Beckman K.B."/>
            <person name="Gohl D.M."/>
        </authorList>
    </citation>
    <scope>NUCLEOTIDE SEQUENCE</scope>
    <source>
        <strain evidence="2">Duluth1</strain>
        <tissue evidence="2">Whole animal</tissue>
    </source>
</reference>
<keyword evidence="3" id="KW-1185">Reference proteome</keyword>
<evidence type="ECO:0000313" key="2">
    <source>
        <dbReference type="EMBL" id="KAH3880380.1"/>
    </source>
</evidence>
<evidence type="ECO:0000256" key="1">
    <source>
        <dbReference type="SAM" id="MobiDB-lite"/>
    </source>
</evidence>
<accession>A0A9D4RVH7</accession>
<gene>
    <name evidence="2" type="ORF">DPMN_004294</name>
</gene>
<evidence type="ECO:0000313" key="3">
    <source>
        <dbReference type="Proteomes" id="UP000828390"/>
    </source>
</evidence>
<proteinExistence type="predicted"/>
<dbReference type="EMBL" id="JAIWYP010000001">
    <property type="protein sequence ID" value="KAH3880380.1"/>
    <property type="molecule type" value="Genomic_DNA"/>
</dbReference>
<feature type="compositionally biased region" description="Basic and acidic residues" evidence="1">
    <location>
        <begin position="14"/>
        <end position="25"/>
    </location>
</feature>